<dbReference type="Proteomes" id="UP000094527">
    <property type="component" value="Unassembled WGS sequence"/>
</dbReference>
<accession>A0A1D2M1F2</accession>
<organism evidence="2 3">
    <name type="scientific">Orchesella cincta</name>
    <name type="common">Springtail</name>
    <name type="synonym">Podura cincta</name>
    <dbReference type="NCBI Taxonomy" id="48709"/>
    <lineage>
        <taxon>Eukaryota</taxon>
        <taxon>Metazoa</taxon>
        <taxon>Ecdysozoa</taxon>
        <taxon>Arthropoda</taxon>
        <taxon>Hexapoda</taxon>
        <taxon>Collembola</taxon>
        <taxon>Entomobryomorpha</taxon>
        <taxon>Entomobryoidea</taxon>
        <taxon>Orchesellidae</taxon>
        <taxon>Orchesellinae</taxon>
        <taxon>Orchesella</taxon>
    </lineage>
</organism>
<reference evidence="2 3" key="1">
    <citation type="journal article" date="2016" name="Genome Biol. Evol.">
        <title>Gene Family Evolution Reflects Adaptation to Soil Environmental Stressors in the Genome of the Collembolan Orchesella cincta.</title>
        <authorList>
            <person name="Faddeeva-Vakhrusheva A."/>
            <person name="Derks M.F."/>
            <person name="Anvar S.Y."/>
            <person name="Agamennone V."/>
            <person name="Suring W."/>
            <person name="Smit S."/>
            <person name="van Straalen N.M."/>
            <person name="Roelofs D."/>
        </authorList>
    </citation>
    <scope>NUCLEOTIDE SEQUENCE [LARGE SCALE GENOMIC DNA]</scope>
    <source>
        <tissue evidence="2">Mixed pool</tissue>
    </source>
</reference>
<keyword evidence="3" id="KW-1185">Reference proteome</keyword>
<evidence type="ECO:0000313" key="2">
    <source>
        <dbReference type="EMBL" id="ODM86798.1"/>
    </source>
</evidence>
<name>A0A1D2M1F2_ORCCI</name>
<evidence type="ECO:0000313" key="3">
    <source>
        <dbReference type="Proteomes" id="UP000094527"/>
    </source>
</evidence>
<feature type="region of interest" description="Disordered" evidence="1">
    <location>
        <begin position="37"/>
        <end position="60"/>
    </location>
</feature>
<protein>
    <submittedName>
        <fullName evidence="2">Keratin, type I cytoskeletal 16</fullName>
    </submittedName>
</protein>
<gene>
    <name evidence="2" type="ORF">Ocin01_19884</name>
</gene>
<comment type="caution">
    <text evidence="2">The sequence shown here is derived from an EMBL/GenBank/DDBJ whole genome shotgun (WGS) entry which is preliminary data.</text>
</comment>
<dbReference type="EMBL" id="LJIJ01007216">
    <property type="protein sequence ID" value="ODM86798.1"/>
    <property type="molecule type" value="Genomic_DNA"/>
</dbReference>
<proteinExistence type="predicted"/>
<feature type="non-terminal residue" evidence="2">
    <location>
        <position position="220"/>
    </location>
</feature>
<dbReference type="AlphaFoldDB" id="A0A1D2M1F2"/>
<sequence length="220" mass="24648">MDSCLFCTAPSTGVENGKEAPLQLKEEAFITDDADYHTLRDPFPEPEGGGGETGGESTKVNNHLNPSFILSRILKLPQHSVSQILEHHQKNIADFHSPEENQVSLNVCASCGVLVARFYHIREQVSELQRRLAGIEVELKSKISRSSNQVLVQPSSVNQLIRSLVLNETEFKLNLAYMEQNETCPQAMRKPLKTYQNKFQSFRGYNQTEDLGVPVGETTM</sequence>
<evidence type="ECO:0000256" key="1">
    <source>
        <dbReference type="SAM" id="MobiDB-lite"/>
    </source>
</evidence>